<reference evidence="2 3" key="1">
    <citation type="submission" date="2019-07" db="EMBL/GenBank/DDBJ databases">
        <title>Draft genome sequence of Adlercreutzia equolifaciens IPLA 37004, a human intestinal strain that does not produces equol from daidzein.</title>
        <authorList>
            <person name="Vazquez L."/>
            <person name="Florez A.B."/>
            <person name="Mayo B."/>
        </authorList>
    </citation>
    <scope>NUCLEOTIDE SEQUENCE [LARGE SCALE GENOMIC DNA]</scope>
    <source>
        <strain evidence="2 3">IPLA 37004</strain>
    </source>
</reference>
<dbReference type="InterPro" id="IPR051454">
    <property type="entry name" value="RNA/ubiquinone_mod_enzymes"/>
</dbReference>
<evidence type="ECO:0000313" key="2">
    <source>
        <dbReference type="EMBL" id="MZG27364.1"/>
    </source>
</evidence>
<evidence type="ECO:0000256" key="1">
    <source>
        <dbReference type="SAM" id="MobiDB-lite"/>
    </source>
</evidence>
<dbReference type="PANTHER" id="PTHR30217">
    <property type="entry name" value="PEPTIDASE U32 FAMILY"/>
    <property type="match status" value="1"/>
</dbReference>
<proteinExistence type="predicted"/>
<gene>
    <name evidence="2" type="ORF">FM068_01960</name>
</gene>
<sequence>MATLTPSPAAMAPRTGASAVSPAAMPPPSNPGMPRPRPRPGLAPMSTKGPALEKRALFLNERGRRGSVAQLEFSVPYNGDAATLRQLIALQRRNGNVIREIYLNAPQAITGSGRVGNVTTLDEFVGVVSVIREAGIRVDITMNSTCDGGDWYAEETLNRQIGFIRDMHEQHGIETVTLANPFLIEQARQTCPNLEISASVLADIDCFSRAEAFALAGATTMTVDTSINRDLKLLRQIREKLGVELKLMVNEGCLNKCPFRKFHMNLISHKSHEERDEGNAFSFACGDIIGRDAGQIFKSNWIRPEDMRRYEGITSFFKIVGRDMMPSKVLRCTEAYLDESYDGNLFDLLCSSIGYYGIEFRAHIDNKALGRTNFFKRTSTCNRQCQRCAYCAELADELLGYGWITREMLEDMGQTSMIAAIEAQFGGSYPVCRSFSKTPLENPFQSL</sequence>
<evidence type="ECO:0008006" key="4">
    <source>
        <dbReference type="Google" id="ProtNLM"/>
    </source>
</evidence>
<dbReference type="PANTHER" id="PTHR30217:SF10">
    <property type="entry name" value="23S RRNA 5-HYDROXYCYTIDINE C2501 SYNTHASE"/>
    <property type="match status" value="1"/>
</dbReference>
<feature type="compositionally biased region" description="Pro residues" evidence="1">
    <location>
        <begin position="24"/>
        <end position="41"/>
    </location>
</feature>
<dbReference type="Proteomes" id="UP000472380">
    <property type="component" value="Unassembled WGS sequence"/>
</dbReference>
<evidence type="ECO:0000313" key="3">
    <source>
        <dbReference type="Proteomes" id="UP000472380"/>
    </source>
</evidence>
<name>A0A6L8Q3Y7_9ACTN</name>
<comment type="caution">
    <text evidence="2">The sequence shown here is derived from an EMBL/GenBank/DDBJ whole genome shotgun (WGS) entry which is preliminary data.</text>
</comment>
<accession>A0A6L8Q3Y7</accession>
<feature type="region of interest" description="Disordered" evidence="1">
    <location>
        <begin position="1"/>
        <end position="48"/>
    </location>
</feature>
<dbReference type="EMBL" id="VJNE01000002">
    <property type="protein sequence ID" value="MZG27364.1"/>
    <property type="molecule type" value="Genomic_DNA"/>
</dbReference>
<dbReference type="AlphaFoldDB" id="A0A6L8Q3Y7"/>
<protein>
    <recommendedName>
        <fullName evidence="4">Peptidase U32</fullName>
    </recommendedName>
</protein>
<organism evidence="2 3">
    <name type="scientific">Adlercreutzia equolifaciens</name>
    <dbReference type="NCBI Taxonomy" id="446660"/>
    <lineage>
        <taxon>Bacteria</taxon>
        <taxon>Bacillati</taxon>
        <taxon>Actinomycetota</taxon>
        <taxon>Coriobacteriia</taxon>
        <taxon>Eggerthellales</taxon>
        <taxon>Eggerthellaceae</taxon>
        <taxon>Adlercreutzia</taxon>
    </lineage>
</organism>